<evidence type="ECO:0000313" key="7">
    <source>
        <dbReference type="Proteomes" id="UP000494040"/>
    </source>
</evidence>
<dbReference type="RefSeq" id="XP_014240496.1">
    <property type="nucleotide sequence ID" value="XM_014385010.2"/>
</dbReference>
<dbReference type="OrthoDB" id="1875751at2759"/>
<feature type="region of interest" description="Disordered" evidence="4">
    <location>
        <begin position="183"/>
        <end position="357"/>
    </location>
</feature>
<dbReference type="SUPFAM" id="SSF54928">
    <property type="entry name" value="RNA-binding domain, RBD"/>
    <property type="match status" value="2"/>
</dbReference>
<dbReference type="InterPro" id="IPR000504">
    <property type="entry name" value="RRM_dom"/>
</dbReference>
<feature type="compositionally biased region" description="Basic and acidic residues" evidence="4">
    <location>
        <begin position="183"/>
        <end position="201"/>
    </location>
</feature>
<dbReference type="CDD" id="cd12578">
    <property type="entry name" value="RRM1_hnRNPA_like"/>
    <property type="match status" value="1"/>
</dbReference>
<dbReference type="SMART" id="SM00360">
    <property type="entry name" value="RRM"/>
    <property type="match status" value="2"/>
</dbReference>
<sequence>MVKNEFEVSKEPEHFRKIFIGGLDYRTTDESLQKHFEQWGTIVDVVVMKDPKTKRSRGFGFITYSHGHMVDDAQNNRPHKIDGRTVETKRAVPRNDIGRPEAGATVKKIFIGGLKDEINEDDLKHYFGDFGQVSNVAIIVDRDTGKKRGFGFVEFDDYDAVDKICLQGSHIINGKRIDVKKAIGKDSGKGDRGDRGSERTSRGPRGSGGSWGGSRGSDRSGNWGNGNQPWGGSGGPWENSNQGGWSGGSGGNQGAWDSNGSGNFGGGYQQNYSGGPVRTTGFNRPAPYSVNKLGGGGGGQGGGDWDNNGYQSSGGGSGYSSRPNRNTGSSYGGGRSGGYSGGGGGGGGGYGGGQRRY</sequence>
<dbReference type="Proteomes" id="UP000494040">
    <property type="component" value="Unassembled WGS sequence"/>
</dbReference>
<evidence type="ECO:0000256" key="2">
    <source>
        <dbReference type="ARBA" id="ARBA00022884"/>
    </source>
</evidence>
<feature type="domain" description="RRM" evidence="5">
    <location>
        <begin position="107"/>
        <end position="184"/>
    </location>
</feature>
<evidence type="ECO:0000256" key="3">
    <source>
        <dbReference type="PROSITE-ProRule" id="PRU00176"/>
    </source>
</evidence>
<feature type="compositionally biased region" description="Gly residues" evidence="4">
    <location>
        <begin position="205"/>
        <end position="215"/>
    </location>
</feature>
<protein>
    <recommendedName>
        <fullName evidence="5">RRM domain-containing protein</fullName>
    </recommendedName>
</protein>
<evidence type="ECO:0000256" key="1">
    <source>
        <dbReference type="ARBA" id="ARBA00022737"/>
    </source>
</evidence>
<dbReference type="InterPro" id="IPR012677">
    <property type="entry name" value="Nucleotide-bd_a/b_plait_sf"/>
</dbReference>
<dbReference type="FunFam" id="3.30.70.330:FF:000040">
    <property type="entry name" value="Heterogeneous nuclear ribonucleoprotein A2/B1"/>
    <property type="match status" value="1"/>
</dbReference>
<dbReference type="Pfam" id="PF00076">
    <property type="entry name" value="RRM_1"/>
    <property type="match status" value="2"/>
</dbReference>
<feature type="domain" description="RRM" evidence="5">
    <location>
        <begin position="16"/>
        <end position="93"/>
    </location>
</feature>
<dbReference type="GO" id="GO:0071013">
    <property type="term" value="C:catalytic step 2 spliceosome"/>
    <property type="evidence" value="ECO:0007669"/>
    <property type="project" value="TreeGrafter"/>
</dbReference>
<dbReference type="PROSITE" id="PS50102">
    <property type="entry name" value="RRM"/>
    <property type="match status" value="2"/>
</dbReference>
<proteinExistence type="predicted"/>
<evidence type="ECO:0000256" key="4">
    <source>
        <dbReference type="SAM" id="MobiDB-lite"/>
    </source>
</evidence>
<dbReference type="Gene3D" id="3.30.70.330">
    <property type="match status" value="2"/>
</dbReference>
<feature type="compositionally biased region" description="Gly residues" evidence="4">
    <location>
        <begin position="293"/>
        <end position="304"/>
    </location>
</feature>
<reference evidence="6" key="1">
    <citation type="submission" date="2022-01" db="UniProtKB">
        <authorList>
            <consortium name="EnsemblMetazoa"/>
        </authorList>
    </citation>
    <scope>IDENTIFICATION</scope>
</reference>
<dbReference type="PANTHER" id="PTHR48026">
    <property type="entry name" value="HOMOLOGOUS TO DROSOPHILA SQD (SQUID) PROTEIN"/>
    <property type="match status" value="1"/>
</dbReference>
<organism evidence="6 7">
    <name type="scientific">Cimex lectularius</name>
    <name type="common">Bed bug</name>
    <name type="synonym">Acanthia lectularia</name>
    <dbReference type="NCBI Taxonomy" id="79782"/>
    <lineage>
        <taxon>Eukaryota</taxon>
        <taxon>Metazoa</taxon>
        <taxon>Ecdysozoa</taxon>
        <taxon>Arthropoda</taxon>
        <taxon>Hexapoda</taxon>
        <taxon>Insecta</taxon>
        <taxon>Pterygota</taxon>
        <taxon>Neoptera</taxon>
        <taxon>Paraneoptera</taxon>
        <taxon>Hemiptera</taxon>
        <taxon>Heteroptera</taxon>
        <taxon>Panheteroptera</taxon>
        <taxon>Cimicomorpha</taxon>
        <taxon>Cimicidae</taxon>
        <taxon>Cimex</taxon>
    </lineage>
</organism>
<dbReference type="GeneID" id="106661537"/>
<dbReference type="InterPro" id="IPR035979">
    <property type="entry name" value="RBD_domain_sf"/>
</dbReference>
<dbReference type="PANTHER" id="PTHR48026:SF14">
    <property type="entry name" value="HETEROGENEOUS NUCLEAR RIBONUCLEOPROTEIN A1"/>
    <property type="match status" value="1"/>
</dbReference>
<dbReference type="GO" id="GO:0098687">
    <property type="term" value="C:chromosomal region"/>
    <property type="evidence" value="ECO:0007669"/>
    <property type="project" value="UniProtKB-ARBA"/>
</dbReference>
<dbReference type="GO" id="GO:0000398">
    <property type="term" value="P:mRNA splicing, via spliceosome"/>
    <property type="evidence" value="ECO:0007669"/>
    <property type="project" value="TreeGrafter"/>
</dbReference>
<feature type="compositionally biased region" description="Low complexity" evidence="4">
    <location>
        <begin position="219"/>
        <end position="228"/>
    </location>
</feature>
<keyword evidence="7" id="KW-1185">Reference proteome</keyword>
<feature type="compositionally biased region" description="Gly residues" evidence="4">
    <location>
        <begin position="330"/>
        <end position="357"/>
    </location>
</feature>
<name>A0A8I6R7E3_CIMLE</name>
<keyword evidence="1" id="KW-0677">Repeat</keyword>
<keyword evidence="2 3" id="KW-0694">RNA-binding</keyword>
<dbReference type="EnsemblMetazoa" id="XM_014385010.2">
    <property type="protein sequence ID" value="XP_014240496.1"/>
    <property type="gene ID" value="LOC106661537"/>
</dbReference>
<evidence type="ECO:0000259" key="5">
    <source>
        <dbReference type="PROSITE" id="PS50102"/>
    </source>
</evidence>
<dbReference type="AlphaFoldDB" id="A0A8I6R7E3"/>
<evidence type="ECO:0000313" key="6">
    <source>
        <dbReference type="EnsemblMetazoa" id="XP_014240496.1"/>
    </source>
</evidence>
<accession>A0A8I6R7E3</accession>
<feature type="compositionally biased region" description="Gly residues" evidence="4">
    <location>
        <begin position="244"/>
        <end position="253"/>
    </location>
</feature>
<dbReference type="GO" id="GO:0003730">
    <property type="term" value="F:mRNA 3'-UTR binding"/>
    <property type="evidence" value="ECO:0007669"/>
    <property type="project" value="TreeGrafter"/>
</dbReference>